<dbReference type="AlphaFoldDB" id="A0A0A9GJY7"/>
<organism evidence="1">
    <name type="scientific">Arundo donax</name>
    <name type="common">Giant reed</name>
    <name type="synonym">Donax arundinaceus</name>
    <dbReference type="NCBI Taxonomy" id="35708"/>
    <lineage>
        <taxon>Eukaryota</taxon>
        <taxon>Viridiplantae</taxon>
        <taxon>Streptophyta</taxon>
        <taxon>Embryophyta</taxon>
        <taxon>Tracheophyta</taxon>
        <taxon>Spermatophyta</taxon>
        <taxon>Magnoliopsida</taxon>
        <taxon>Liliopsida</taxon>
        <taxon>Poales</taxon>
        <taxon>Poaceae</taxon>
        <taxon>PACMAD clade</taxon>
        <taxon>Arundinoideae</taxon>
        <taxon>Arundineae</taxon>
        <taxon>Arundo</taxon>
    </lineage>
</organism>
<accession>A0A0A9GJY7</accession>
<dbReference type="EMBL" id="GBRH01173094">
    <property type="protein sequence ID" value="JAE24802.1"/>
    <property type="molecule type" value="Transcribed_RNA"/>
</dbReference>
<reference evidence="1" key="2">
    <citation type="journal article" date="2015" name="Data Brief">
        <title>Shoot transcriptome of the giant reed, Arundo donax.</title>
        <authorList>
            <person name="Barrero R.A."/>
            <person name="Guerrero F.D."/>
            <person name="Moolhuijzen P."/>
            <person name="Goolsby J.A."/>
            <person name="Tidwell J."/>
            <person name="Bellgard S.E."/>
            <person name="Bellgard M.I."/>
        </authorList>
    </citation>
    <scope>NUCLEOTIDE SEQUENCE</scope>
    <source>
        <tissue evidence="1">Shoot tissue taken approximately 20 cm above the soil surface</tissue>
    </source>
</reference>
<reference evidence="1" key="1">
    <citation type="submission" date="2014-09" db="EMBL/GenBank/DDBJ databases">
        <authorList>
            <person name="Magalhaes I.L.F."/>
            <person name="Oliveira U."/>
            <person name="Santos F.R."/>
            <person name="Vidigal T.H.D.A."/>
            <person name="Brescovit A.D."/>
            <person name="Santos A.J."/>
        </authorList>
    </citation>
    <scope>NUCLEOTIDE SEQUENCE</scope>
    <source>
        <tissue evidence="1">Shoot tissue taken approximately 20 cm above the soil surface</tissue>
    </source>
</reference>
<protein>
    <submittedName>
        <fullName evidence="1">Uncharacterized protein</fullName>
    </submittedName>
</protein>
<proteinExistence type="predicted"/>
<sequence>MSACMVLLPGVFSLLSWIISPPVVKLLLGLLDLTENPGISGKLITAPNYDQVKWLWMLLCSHGTLLC</sequence>
<name>A0A0A9GJY7_ARUDO</name>
<evidence type="ECO:0000313" key="1">
    <source>
        <dbReference type="EMBL" id="JAE24802.1"/>
    </source>
</evidence>